<dbReference type="EMBL" id="JAEKNQ010000019">
    <property type="protein sequence ID" value="MBJ7602397.1"/>
    <property type="molecule type" value="Genomic_DNA"/>
</dbReference>
<dbReference type="InterPro" id="IPR002744">
    <property type="entry name" value="MIP18-like"/>
</dbReference>
<dbReference type="Pfam" id="PF01883">
    <property type="entry name" value="FeS_assembly_P"/>
    <property type="match status" value="1"/>
</dbReference>
<dbReference type="InterPro" id="IPR052339">
    <property type="entry name" value="Fe-S_Maturation_MIP18"/>
</dbReference>
<evidence type="ECO:0000259" key="1">
    <source>
        <dbReference type="Pfam" id="PF01883"/>
    </source>
</evidence>
<evidence type="ECO:0000313" key="2">
    <source>
        <dbReference type="EMBL" id="MBJ7602397.1"/>
    </source>
</evidence>
<dbReference type="InterPro" id="IPR034904">
    <property type="entry name" value="FSCA_dom_sf"/>
</dbReference>
<reference evidence="2 3" key="1">
    <citation type="submission" date="2020-10" db="EMBL/GenBank/DDBJ databases">
        <title>Ca. Dormibacterota MAGs.</title>
        <authorList>
            <person name="Montgomery K."/>
        </authorList>
    </citation>
    <scope>NUCLEOTIDE SEQUENCE [LARGE SCALE GENOMIC DNA]</scope>
    <source>
        <strain evidence="2">SC8811_S16_3</strain>
    </source>
</reference>
<gene>
    <name evidence="2" type="ORF">JF888_04275</name>
</gene>
<dbReference type="PANTHER" id="PTHR42831:SF1">
    <property type="entry name" value="FE-S PROTEIN MATURATION AUXILIARY FACTOR YITW"/>
    <property type="match status" value="1"/>
</dbReference>
<protein>
    <submittedName>
        <fullName evidence="2">Metal-sulfur cluster assembly factor</fullName>
    </submittedName>
</protein>
<feature type="domain" description="MIP18 family-like" evidence="1">
    <location>
        <begin position="2"/>
        <end position="57"/>
    </location>
</feature>
<dbReference type="AlphaFoldDB" id="A0A934K8F6"/>
<comment type="caution">
    <text evidence="2">The sequence shown here is derived from an EMBL/GenBank/DDBJ whole genome shotgun (WGS) entry which is preliminary data.</text>
</comment>
<sequence>MPVNIVDLGLVYGLKQADGLVEVDLTFTAMGCPAADMIMEDIRERLLRAPGVRQVSIQVVWDPPWTSARMSQAGRDALEMWGLAV</sequence>
<name>A0A934K8F6_9BACT</name>
<accession>A0A934K8F6</accession>
<proteinExistence type="predicted"/>
<dbReference type="Proteomes" id="UP000620075">
    <property type="component" value="Unassembled WGS sequence"/>
</dbReference>
<dbReference type="PANTHER" id="PTHR42831">
    <property type="entry name" value="FE-S PROTEIN MATURATION AUXILIARY FACTOR YITW"/>
    <property type="match status" value="1"/>
</dbReference>
<dbReference type="SUPFAM" id="SSF117916">
    <property type="entry name" value="Fe-S cluster assembly (FSCA) domain-like"/>
    <property type="match status" value="1"/>
</dbReference>
<dbReference type="Gene3D" id="3.30.300.130">
    <property type="entry name" value="Fe-S cluster assembly (FSCA)"/>
    <property type="match status" value="1"/>
</dbReference>
<organism evidence="2 3">
    <name type="scientific">Candidatus Dormiibacter inghamiae</name>
    <dbReference type="NCBI Taxonomy" id="3127013"/>
    <lineage>
        <taxon>Bacteria</taxon>
        <taxon>Bacillati</taxon>
        <taxon>Candidatus Dormiibacterota</taxon>
        <taxon>Candidatus Dormibacteria</taxon>
        <taxon>Candidatus Dormibacterales</taxon>
        <taxon>Candidatus Dormibacteraceae</taxon>
        <taxon>Candidatus Dormiibacter</taxon>
    </lineage>
</organism>
<evidence type="ECO:0000313" key="3">
    <source>
        <dbReference type="Proteomes" id="UP000620075"/>
    </source>
</evidence>